<evidence type="ECO:0000313" key="1">
    <source>
        <dbReference type="EMBL" id="CAH6723464.1"/>
    </source>
</evidence>
<dbReference type="Proteomes" id="UP001152531">
    <property type="component" value="Unassembled WGS sequence"/>
</dbReference>
<gene>
    <name evidence="1" type="ORF">CLIB1444_15S01860</name>
</gene>
<organism evidence="1 2">
    <name type="scientific">[Candida] jaroonii</name>
    <dbReference type="NCBI Taxonomy" id="467808"/>
    <lineage>
        <taxon>Eukaryota</taxon>
        <taxon>Fungi</taxon>
        <taxon>Dikarya</taxon>
        <taxon>Ascomycota</taxon>
        <taxon>Saccharomycotina</taxon>
        <taxon>Pichiomycetes</taxon>
        <taxon>Debaryomycetaceae</taxon>
        <taxon>Yamadazyma</taxon>
    </lineage>
</organism>
<protein>
    <submittedName>
        <fullName evidence="1">Uncharacterized protein</fullName>
    </submittedName>
</protein>
<evidence type="ECO:0000313" key="2">
    <source>
        <dbReference type="Proteomes" id="UP001152531"/>
    </source>
</evidence>
<dbReference type="EMBL" id="CALSDN010000015">
    <property type="protein sequence ID" value="CAH6723464.1"/>
    <property type="molecule type" value="Genomic_DNA"/>
</dbReference>
<proteinExistence type="predicted"/>
<name>A0ACA9YF00_9ASCO</name>
<accession>A0ACA9YF00</accession>
<sequence length="732" mass="85314">MSLYSKLGPQGRALMNQGSLVESGEGPQELDFLIDNLRNPRKDVNLNSILGYIYHYLPKIKLEHNLQLVVASFLNNPISFQPGGLDFEQNYTIIEAFKAITDKKLTISQPTLTIKNWYTVILQELKNFVHFDIIHNSWKVLPIISGIQLSNGLRDDLYTNQNILEYRWFFQDWDAQISKLYKQCLNYSLTNYNPDNIINLTLLSYSITFKKDKESVKEYTGKLSNAFIINKLIQLLFSNHAQGCQVYESFLEGVNVEVTQKPVIKHLNRLCFLLENYFTILPLNNESFQLVMDNVMKIKQFNQALSEGSQNSVFNHKSSLTNNSPEHQNFWFLMKSIFFGECIVFQGVLTRFLLSNKGFSFFRSYNIQRDYRQISFKILECLYYLNHVLLSIGQGGFDSYNFIYYLSLEIILSNKHSTNELEKVSMWFFGYPNVNLYHEALNINYINRSRVLFVFGLWENYLQTNKDSPFAKEIFRLCLDIINNEAIRDYDLIEACHSVVLLCFSDNIDIKQGMQYVDLLTHQFPHLLSPHQLSIAVESIGKVILSKPVIYNESVHANSSEEFLEFYYFKCLNARPGLPIKPQSGNFTSAQPIPEISAESTIKALDVKKEQINIIKENKLKKPKDFIKLDILPDQPKKDYAFTKRLVPETSREALILSFINLIPYLPLSMFVKWLDKTMLIIEASNQNERSYLVDMLWKVISENLDLNRCEMAYRWWYETKLAVESYQPSKL</sequence>
<comment type="caution">
    <text evidence="1">The sequence shown here is derived from an EMBL/GenBank/DDBJ whole genome shotgun (WGS) entry which is preliminary data.</text>
</comment>
<keyword evidence="2" id="KW-1185">Reference proteome</keyword>
<reference evidence="1" key="1">
    <citation type="submission" date="2022-06" db="EMBL/GenBank/DDBJ databases">
        <authorList>
            <person name="Legras J.-L."/>
            <person name="Devillers H."/>
            <person name="Grondin C."/>
        </authorList>
    </citation>
    <scope>NUCLEOTIDE SEQUENCE</scope>
    <source>
        <strain evidence="1">CLIB 1444</strain>
    </source>
</reference>